<keyword evidence="1" id="KW-0472">Membrane</keyword>
<name>A0A0F9QCD4_9ZZZZ</name>
<reference evidence="2" key="1">
    <citation type="journal article" date="2015" name="Nature">
        <title>Complex archaea that bridge the gap between prokaryotes and eukaryotes.</title>
        <authorList>
            <person name="Spang A."/>
            <person name="Saw J.H."/>
            <person name="Jorgensen S.L."/>
            <person name="Zaremba-Niedzwiedzka K."/>
            <person name="Martijn J."/>
            <person name="Lind A.E."/>
            <person name="van Eijk R."/>
            <person name="Schleper C."/>
            <person name="Guy L."/>
            <person name="Ettema T.J."/>
        </authorList>
    </citation>
    <scope>NUCLEOTIDE SEQUENCE</scope>
</reference>
<dbReference type="AlphaFoldDB" id="A0A0F9QCD4"/>
<keyword evidence="1" id="KW-1133">Transmembrane helix</keyword>
<evidence type="ECO:0000256" key="1">
    <source>
        <dbReference type="SAM" id="Phobius"/>
    </source>
</evidence>
<comment type="caution">
    <text evidence="2">The sequence shown here is derived from an EMBL/GenBank/DDBJ whole genome shotgun (WGS) entry which is preliminary data.</text>
</comment>
<feature type="transmembrane region" description="Helical" evidence="1">
    <location>
        <begin position="168"/>
        <end position="189"/>
    </location>
</feature>
<accession>A0A0F9QCD4</accession>
<gene>
    <name evidence="2" type="ORF">LCGC14_0721250</name>
</gene>
<proteinExistence type="predicted"/>
<feature type="transmembrane region" description="Helical" evidence="1">
    <location>
        <begin position="6"/>
        <end position="26"/>
    </location>
</feature>
<dbReference type="EMBL" id="LAZR01001635">
    <property type="protein sequence ID" value="KKN41650.1"/>
    <property type="molecule type" value="Genomic_DNA"/>
</dbReference>
<keyword evidence="1" id="KW-0812">Transmembrane</keyword>
<protein>
    <submittedName>
        <fullName evidence="2">Uncharacterized protein</fullName>
    </submittedName>
</protein>
<sequence>MESNILTWISIIALILFMGLACVIWMEWERYQIRKAVVGKVLCEFITEIGTSYEELHPIIGNFVVVPKKDSEGKVIKGETVKYFIGKEATNNVKYPSQGPLTFLAAVVKKAIFYEGHTEPAVKRGNKQIGTPALIANTMDEGFTALALAASKQIQELEDKLTQVINPMVLYVLIGISVAASGVAVYFVYQMYSSLEVIKAGIGVQ</sequence>
<evidence type="ECO:0000313" key="2">
    <source>
        <dbReference type="EMBL" id="KKN41650.1"/>
    </source>
</evidence>
<organism evidence="2">
    <name type="scientific">marine sediment metagenome</name>
    <dbReference type="NCBI Taxonomy" id="412755"/>
    <lineage>
        <taxon>unclassified sequences</taxon>
        <taxon>metagenomes</taxon>
        <taxon>ecological metagenomes</taxon>
    </lineage>
</organism>